<name>A0A397TCT1_9GLOM</name>
<protein>
    <submittedName>
        <fullName evidence="1">Uncharacterized protein</fullName>
    </submittedName>
</protein>
<gene>
    <name evidence="1" type="ORF">C1645_760577</name>
</gene>
<accession>A0A397TCT1</accession>
<reference evidence="1 2" key="1">
    <citation type="submission" date="2018-06" db="EMBL/GenBank/DDBJ databases">
        <title>Comparative genomics reveals the genomic features of Rhizophagus irregularis, R. cerebriforme, R. diaphanum and Gigaspora rosea, and their symbiotic lifestyle signature.</title>
        <authorList>
            <person name="Morin E."/>
            <person name="San Clemente H."/>
            <person name="Chen E.C.H."/>
            <person name="De La Providencia I."/>
            <person name="Hainaut M."/>
            <person name="Kuo A."/>
            <person name="Kohler A."/>
            <person name="Murat C."/>
            <person name="Tang N."/>
            <person name="Roy S."/>
            <person name="Loubradou J."/>
            <person name="Henrissat B."/>
            <person name="Grigoriev I.V."/>
            <person name="Corradi N."/>
            <person name="Roux C."/>
            <person name="Martin F.M."/>
        </authorList>
    </citation>
    <scope>NUCLEOTIDE SEQUENCE [LARGE SCALE GENOMIC DNA]</scope>
    <source>
        <strain evidence="1 2">DAOM 227022</strain>
    </source>
</reference>
<comment type="caution">
    <text evidence="1">The sequence shown here is derived from an EMBL/GenBank/DDBJ whole genome shotgun (WGS) entry which is preliminary data.</text>
</comment>
<evidence type="ECO:0000313" key="1">
    <source>
        <dbReference type="EMBL" id="RIA94255.1"/>
    </source>
</evidence>
<organism evidence="1 2">
    <name type="scientific">Glomus cerebriforme</name>
    <dbReference type="NCBI Taxonomy" id="658196"/>
    <lineage>
        <taxon>Eukaryota</taxon>
        <taxon>Fungi</taxon>
        <taxon>Fungi incertae sedis</taxon>
        <taxon>Mucoromycota</taxon>
        <taxon>Glomeromycotina</taxon>
        <taxon>Glomeromycetes</taxon>
        <taxon>Glomerales</taxon>
        <taxon>Glomeraceae</taxon>
        <taxon>Glomus</taxon>
    </lineage>
</organism>
<sequence length="191" mass="22106">MDNNNLLQNDIIDESKFDELIEEFYDYYSTIQTTDIQLQTPPLTPSNINNDDDLNLTYDYIDEFFAMDNTESLPFDCFIPISDQKFQQSMIPNENFTSTSNYDPQCIPQSVQLQQPISSENFSYIINNIITVNSPQTNICEVFKFEYNVIVGPVSSIFPIVPIINNLNILSIQEQLNNFSSTDNLQFQFQE</sequence>
<keyword evidence="2" id="KW-1185">Reference proteome</keyword>
<dbReference type="EMBL" id="QKYT01000086">
    <property type="protein sequence ID" value="RIA94255.1"/>
    <property type="molecule type" value="Genomic_DNA"/>
</dbReference>
<dbReference type="AlphaFoldDB" id="A0A397TCT1"/>
<evidence type="ECO:0000313" key="2">
    <source>
        <dbReference type="Proteomes" id="UP000265703"/>
    </source>
</evidence>
<proteinExistence type="predicted"/>
<dbReference type="Proteomes" id="UP000265703">
    <property type="component" value="Unassembled WGS sequence"/>
</dbReference>